<protein>
    <submittedName>
        <fullName evidence="1">Uncharacterized protein</fullName>
    </submittedName>
</protein>
<proteinExistence type="predicted"/>
<organism evidence="1 2">
    <name type="scientific">Tuber borchii</name>
    <name type="common">White truffle</name>
    <dbReference type="NCBI Taxonomy" id="42251"/>
    <lineage>
        <taxon>Eukaryota</taxon>
        <taxon>Fungi</taxon>
        <taxon>Dikarya</taxon>
        <taxon>Ascomycota</taxon>
        <taxon>Pezizomycotina</taxon>
        <taxon>Pezizomycetes</taxon>
        <taxon>Pezizales</taxon>
        <taxon>Tuberaceae</taxon>
        <taxon>Tuber</taxon>
    </lineage>
</organism>
<evidence type="ECO:0000313" key="2">
    <source>
        <dbReference type="Proteomes" id="UP000244722"/>
    </source>
</evidence>
<dbReference type="AlphaFoldDB" id="A0A2T7A6P9"/>
<keyword evidence="2" id="KW-1185">Reference proteome</keyword>
<dbReference type="EMBL" id="NESQ01000012">
    <property type="protein sequence ID" value="PUU83417.1"/>
    <property type="molecule type" value="Genomic_DNA"/>
</dbReference>
<accession>A0A2T7A6P9</accession>
<feature type="non-terminal residue" evidence="1">
    <location>
        <position position="75"/>
    </location>
</feature>
<name>A0A2T7A6P9_TUBBO</name>
<gene>
    <name evidence="1" type="ORF">B9Z19DRAFT_1072623</name>
</gene>
<sequence length="75" mass="8420">MASIYPALYQERQLQRPPTAHLSFCWFTIPALPCTKTSPWILSLAFQFTAPDCKLWGCGICCLPICLSNLDKISV</sequence>
<reference evidence="1 2" key="1">
    <citation type="submission" date="2017-04" db="EMBL/GenBank/DDBJ databases">
        <title>Draft genome sequence of Tuber borchii Vittad., a whitish edible truffle.</title>
        <authorList>
            <consortium name="DOE Joint Genome Institute"/>
            <person name="Murat C."/>
            <person name="Kuo A."/>
            <person name="Barry K.W."/>
            <person name="Clum A."/>
            <person name="Dockter R.B."/>
            <person name="Fauchery L."/>
            <person name="Iotti M."/>
            <person name="Kohler A."/>
            <person name="Labutti K."/>
            <person name="Lindquist E.A."/>
            <person name="Lipzen A."/>
            <person name="Ohm R.A."/>
            <person name="Wang M."/>
            <person name="Grigoriev I.V."/>
            <person name="Zambonelli A."/>
            <person name="Martin F.M."/>
        </authorList>
    </citation>
    <scope>NUCLEOTIDE SEQUENCE [LARGE SCALE GENOMIC DNA]</scope>
    <source>
        <strain evidence="1 2">Tbo3840</strain>
    </source>
</reference>
<evidence type="ECO:0000313" key="1">
    <source>
        <dbReference type="EMBL" id="PUU83417.1"/>
    </source>
</evidence>
<dbReference type="Proteomes" id="UP000244722">
    <property type="component" value="Unassembled WGS sequence"/>
</dbReference>
<comment type="caution">
    <text evidence="1">The sequence shown here is derived from an EMBL/GenBank/DDBJ whole genome shotgun (WGS) entry which is preliminary data.</text>
</comment>